<name>A0A1W1VN30_9DEIO</name>
<proteinExistence type="inferred from homology"/>
<dbReference type="Proteomes" id="UP000192582">
    <property type="component" value="Unassembled WGS sequence"/>
</dbReference>
<dbReference type="InterPro" id="IPR006175">
    <property type="entry name" value="YjgF/YER057c/UK114"/>
</dbReference>
<gene>
    <name evidence="2" type="ORF">SAMN00790413_02358</name>
</gene>
<dbReference type="Gene3D" id="3.30.1330.40">
    <property type="entry name" value="RutC-like"/>
    <property type="match status" value="1"/>
</dbReference>
<dbReference type="EMBL" id="FWWU01000009">
    <property type="protein sequence ID" value="SMB94364.1"/>
    <property type="molecule type" value="Genomic_DNA"/>
</dbReference>
<evidence type="ECO:0000313" key="3">
    <source>
        <dbReference type="Proteomes" id="UP000192582"/>
    </source>
</evidence>
<sequence>MSDTPSIRLVNVPALGKAAGYSHLAEVRGGRTIYLSGQIAVDPAGQVVGEGDFTAQARQVFRNIGAALSEVGLTFGAVVKLTLFLTDMTHLPQLRAVRDEFVDVAAPPASSAVQVARLVRPELLVEVEAIAVGP</sequence>
<keyword evidence="3" id="KW-1185">Reference proteome</keyword>
<dbReference type="STRING" id="695939.SAMN00790413_02358"/>
<dbReference type="PANTHER" id="PTHR11803">
    <property type="entry name" value="2-IMINOBUTANOATE/2-IMINOPROPANOATE DEAMINASE RIDA"/>
    <property type="match status" value="1"/>
</dbReference>
<reference evidence="2 3" key="1">
    <citation type="submission" date="2017-04" db="EMBL/GenBank/DDBJ databases">
        <authorList>
            <person name="Afonso C.L."/>
            <person name="Miller P.J."/>
            <person name="Scott M.A."/>
            <person name="Spackman E."/>
            <person name="Goraichik I."/>
            <person name="Dimitrov K.M."/>
            <person name="Suarez D.L."/>
            <person name="Swayne D.E."/>
        </authorList>
    </citation>
    <scope>NUCLEOTIDE SEQUENCE [LARGE SCALE GENOMIC DNA]</scope>
    <source>
        <strain evidence="2 3">KR-140</strain>
    </source>
</reference>
<dbReference type="InterPro" id="IPR035959">
    <property type="entry name" value="RutC-like_sf"/>
</dbReference>
<organism evidence="2 3">
    <name type="scientific">Deinococcus hopiensis KR-140</name>
    <dbReference type="NCBI Taxonomy" id="695939"/>
    <lineage>
        <taxon>Bacteria</taxon>
        <taxon>Thermotogati</taxon>
        <taxon>Deinococcota</taxon>
        <taxon>Deinococci</taxon>
        <taxon>Deinococcales</taxon>
        <taxon>Deinococcaceae</taxon>
        <taxon>Deinococcus</taxon>
    </lineage>
</organism>
<dbReference type="AlphaFoldDB" id="A0A1W1VN30"/>
<comment type="similarity">
    <text evidence="1">Belongs to the RutC family.</text>
</comment>
<dbReference type="SUPFAM" id="SSF55298">
    <property type="entry name" value="YjgF-like"/>
    <property type="match status" value="1"/>
</dbReference>
<dbReference type="Pfam" id="PF01042">
    <property type="entry name" value="Ribonuc_L-PSP"/>
    <property type="match status" value="1"/>
</dbReference>
<protein>
    <submittedName>
        <fullName evidence="2">Reactive intermediate/imine deaminase</fullName>
    </submittedName>
</protein>
<evidence type="ECO:0000256" key="1">
    <source>
        <dbReference type="ARBA" id="ARBA00010552"/>
    </source>
</evidence>
<dbReference type="OrthoDB" id="9803101at2"/>
<dbReference type="PANTHER" id="PTHR11803:SF58">
    <property type="entry name" value="PROTEIN HMF1-RELATED"/>
    <property type="match status" value="1"/>
</dbReference>
<dbReference type="GO" id="GO:0019239">
    <property type="term" value="F:deaminase activity"/>
    <property type="evidence" value="ECO:0007669"/>
    <property type="project" value="TreeGrafter"/>
</dbReference>
<dbReference type="GO" id="GO:0005829">
    <property type="term" value="C:cytosol"/>
    <property type="evidence" value="ECO:0007669"/>
    <property type="project" value="TreeGrafter"/>
</dbReference>
<accession>A0A1W1VN30</accession>
<dbReference type="RefSeq" id="WP_084049639.1">
    <property type="nucleotide sequence ID" value="NZ_FWWU01000009.1"/>
</dbReference>
<evidence type="ECO:0000313" key="2">
    <source>
        <dbReference type="EMBL" id="SMB94364.1"/>
    </source>
</evidence>
<dbReference type="CDD" id="cd00448">
    <property type="entry name" value="YjgF_YER057c_UK114_family"/>
    <property type="match status" value="1"/>
</dbReference>